<feature type="compositionally biased region" description="Polar residues" evidence="1">
    <location>
        <begin position="268"/>
        <end position="277"/>
    </location>
</feature>
<feature type="compositionally biased region" description="Basic and acidic residues" evidence="1">
    <location>
        <begin position="360"/>
        <end position="371"/>
    </location>
</feature>
<name>A0A6I8SHN9_XENTR</name>
<organism evidence="2">
    <name type="scientific">Xenopus tropicalis</name>
    <name type="common">Western clawed frog</name>
    <name type="synonym">Silurana tropicalis</name>
    <dbReference type="NCBI Taxonomy" id="8364"/>
    <lineage>
        <taxon>Eukaryota</taxon>
        <taxon>Metazoa</taxon>
        <taxon>Chordata</taxon>
        <taxon>Craniata</taxon>
        <taxon>Vertebrata</taxon>
        <taxon>Euteleostomi</taxon>
        <taxon>Amphibia</taxon>
        <taxon>Batrachia</taxon>
        <taxon>Anura</taxon>
        <taxon>Pipoidea</taxon>
        <taxon>Pipidae</taxon>
        <taxon>Xenopodinae</taxon>
        <taxon>Xenopus</taxon>
        <taxon>Silurana</taxon>
    </lineage>
</organism>
<evidence type="ECO:0000256" key="1">
    <source>
        <dbReference type="SAM" id="MobiDB-lite"/>
    </source>
</evidence>
<dbReference type="AGR" id="Xenbase:XB-GENE-29079507"/>
<feature type="compositionally biased region" description="Polar residues" evidence="1">
    <location>
        <begin position="429"/>
        <end position="445"/>
    </location>
</feature>
<gene>
    <name evidence="2 4 5" type="primary">LOC100488959</name>
</gene>
<dbReference type="GO" id="GO:0048255">
    <property type="term" value="P:mRNA stabilization"/>
    <property type="evidence" value="ECO:0000318"/>
    <property type="project" value="GO_Central"/>
</dbReference>
<dbReference type="GO" id="GO:0007144">
    <property type="term" value="P:female meiosis I"/>
    <property type="evidence" value="ECO:0000318"/>
    <property type="project" value="GO_Central"/>
</dbReference>
<dbReference type="OrthoDB" id="5978002at2759"/>
<evidence type="ECO:0000313" key="5">
    <source>
        <dbReference type="Xenbase" id="XB-GENE-29079507"/>
    </source>
</evidence>
<evidence type="ECO:0000313" key="3">
    <source>
        <dbReference type="Proteomes" id="UP000008143"/>
    </source>
</evidence>
<dbReference type="GO" id="GO:0005634">
    <property type="term" value="C:nucleus"/>
    <property type="evidence" value="ECO:0000318"/>
    <property type="project" value="GO_Central"/>
</dbReference>
<dbReference type="KEGG" id="xtr:100488959"/>
<accession>A0A6I8SHN9</accession>
<dbReference type="Pfam" id="PF15189">
    <property type="entry name" value="MEIOC"/>
    <property type="match status" value="1"/>
</dbReference>
<dbReference type="RefSeq" id="XP_002939356.1">
    <property type="nucleotide sequence ID" value="XM_002939310.5"/>
</dbReference>
<feature type="compositionally biased region" description="Basic and acidic residues" evidence="1">
    <location>
        <begin position="252"/>
        <end position="262"/>
    </location>
</feature>
<dbReference type="PANTHER" id="PTHR33861">
    <property type="entry name" value="PROTEIN CBG18333"/>
    <property type="match status" value="1"/>
</dbReference>
<dbReference type="GO" id="GO:0007141">
    <property type="term" value="P:male meiosis I"/>
    <property type="evidence" value="ECO:0000318"/>
    <property type="project" value="GO_Central"/>
</dbReference>
<dbReference type="Proteomes" id="UP000008143">
    <property type="component" value="Chromosome 6"/>
</dbReference>
<dbReference type="Ensembl" id="ENSXETT00000121320">
    <property type="protein sequence ID" value="ENSXETP00000106505"/>
    <property type="gene ID" value="ENSXETG00000036804"/>
</dbReference>
<dbReference type="GeneTree" id="ENSGT00390000003267"/>
<dbReference type="PANTHER" id="PTHR33861:SF4">
    <property type="entry name" value="MEIOSIS-SPECIFIC COILED-COIL DOMAIN-CONTAINING PROTEIN MEIOC"/>
    <property type="match status" value="1"/>
</dbReference>
<feature type="compositionally biased region" description="Low complexity" evidence="1">
    <location>
        <begin position="391"/>
        <end position="403"/>
    </location>
</feature>
<feature type="region of interest" description="Disordered" evidence="1">
    <location>
        <begin position="385"/>
        <end position="531"/>
    </location>
</feature>
<reference evidence="2" key="1">
    <citation type="journal article" date="2010" name="Science">
        <title>The genome of the Western clawed frog Xenopus tropicalis.</title>
        <authorList>
            <person name="Hellsten U."/>
            <person name="Harland R.M."/>
            <person name="Gilchrist M.J."/>
            <person name="Hendrix D."/>
            <person name="Jurka J."/>
            <person name="Kapitonov V."/>
            <person name="Ovcharenko I."/>
            <person name="Putnam N.H."/>
            <person name="Shu S."/>
            <person name="Taher L."/>
            <person name="Blitz I.L."/>
            <person name="Blumberg B."/>
            <person name="Dichmann D.S."/>
            <person name="Dubchak I."/>
            <person name="Amaya E."/>
            <person name="Detter J.C."/>
            <person name="Fletcher R."/>
            <person name="Gerhard D.S."/>
            <person name="Goodstein D."/>
            <person name="Graves T."/>
            <person name="Grigoriev I.V."/>
            <person name="Grimwood J."/>
            <person name="Kawashima T."/>
            <person name="Lindquist E."/>
            <person name="Lucas S.M."/>
            <person name="Mead P.E."/>
            <person name="Mitros T."/>
            <person name="Ogino H."/>
            <person name="Ohta Y."/>
            <person name="Poliakov A.V."/>
            <person name="Pollet N."/>
            <person name="Robert J."/>
            <person name="Salamov A."/>
            <person name="Sater A.K."/>
            <person name="Schmutz J."/>
            <person name="Terry A."/>
            <person name="Vize P.D."/>
            <person name="Warren W.C."/>
            <person name="Wells D."/>
            <person name="Wills A."/>
            <person name="Wilson R.K."/>
            <person name="Zimmerman L.B."/>
            <person name="Zorn A.M."/>
            <person name="Grainger R."/>
            <person name="Grammer T."/>
            <person name="Khokha M.K."/>
            <person name="Richardson P.M."/>
            <person name="Rokhsar D.S."/>
        </authorList>
    </citation>
    <scope>NUCLEOTIDE SEQUENCE [LARGE SCALE GENOMIC DNA]</scope>
    <source>
        <strain evidence="2">Nigerian</strain>
    </source>
</reference>
<sequence length="856" mass="95913">MVLSLLDTPGLSPDPRFPQEEVDCMTQKMDNPLLSQFISRINSAGSSSQSKLYSSWSVCEDDCFKASNSECRDKSMLLNFPPDIQGQAEANGLLSHIPEEPSKGEATTDWDLLARLFPPLWASQADDQREFSNFLPNHFPHNSDLPNVSNTQSYAEQSRCLPDMESIQKGFQDLGLLESWVSNAESCSPHMEDILKDVYNENPILQLNSALQQIEGPNKSVGDYFKYKNYVANSANNYNNAQKRVKEYSGLEKPGWKSDRGKGKFPKSNANGQSHFSLGSRDDWSKEKYPKGYDYMKPPMSMKQSTYNYNQPFPKDRGFQNAGPWKPYNEGPDNRYNNFPAAGPYDCYETSTHRSFTKSPEFESHVSHNENIHLSSKGPRWLDRDAAKQAPSSLPSPVSSTFSDGSPTHHSRPASYFSHVSPPGHASKDSSAQINGSSSKMSAFSNFGDHDQRLGNPFGNPSPKKEGGNRKMPPVFQPAWPHQQQSPVQNNTEKFHRPPKKHSPQNNGNPDKRGKRNWNVQGGARQAPQQYNAFPRKSDASVGNISDFINASFLPSFSSVSDFKQNPNFSSLNPQAFSPQGNMTLPPPPFPFSDLIDLFHYEDINHLNPFLSDLLCGDLSPQYFAFPTPFNRYRPPRNRSGPANELHIQLEESCEQWRALEKERKKTEADLARNFPGNRVSSSYSSSIPKLPTNPSRVDRLIVDQLREHSRALSLVKTMEKICGGALHMNITLALEHHLEAIHLTQARRKDEIVNAANRQKQGAPRYNNEKDVLALAAAIKEMVASTRKARTALWCALQMTLAKSPSGVAARQEDVERALQELCPKNQLGSDADIAKDIKDGKKESVQLRFPSSDD</sequence>
<dbReference type="OMA" id="INGSSKM"/>
<reference evidence="4" key="3">
    <citation type="submission" date="2025-04" db="UniProtKB">
        <authorList>
            <consortium name="RefSeq"/>
        </authorList>
    </citation>
    <scope>IDENTIFICATION</scope>
    <source>
        <strain evidence="4">Nigerian</strain>
        <tissue evidence="4">Liver and blood</tissue>
    </source>
</reference>
<feature type="region of interest" description="Disordered" evidence="1">
    <location>
        <begin position="359"/>
        <end position="378"/>
    </location>
</feature>
<dbReference type="Xenbase" id="XB-GENE-29079507">
    <property type="gene designation" value="LOC100488959"/>
</dbReference>
<dbReference type="AlphaFoldDB" id="A0A6I8SHN9"/>
<evidence type="ECO:0000313" key="2">
    <source>
        <dbReference type="Ensembl" id="ENSXETP00000092704"/>
    </source>
</evidence>
<dbReference type="InterPro" id="IPR027963">
    <property type="entry name" value="MEIOC"/>
</dbReference>
<evidence type="ECO:0000313" key="4">
    <source>
        <dbReference type="RefSeq" id="XP_002939356.1"/>
    </source>
</evidence>
<dbReference type="Ensembl" id="ENSXETT00000075613">
    <property type="protein sequence ID" value="ENSXETP00000092704"/>
    <property type="gene ID" value="ENSXETG00000036804"/>
</dbReference>
<keyword evidence="3" id="KW-1185">Reference proteome</keyword>
<dbReference type="GO" id="GO:0005737">
    <property type="term" value="C:cytoplasm"/>
    <property type="evidence" value="ECO:0000318"/>
    <property type="project" value="GO_Central"/>
</dbReference>
<feature type="region of interest" description="Disordered" evidence="1">
    <location>
        <begin position="252"/>
        <end position="281"/>
    </location>
</feature>
<reference evidence="2" key="2">
    <citation type="submission" date="2020-05" db="UniProtKB">
        <authorList>
            <consortium name="Ensembl"/>
        </authorList>
    </citation>
    <scope>IDENTIFICATION</scope>
</reference>
<proteinExistence type="predicted"/>
<feature type="compositionally biased region" description="Polar residues" evidence="1">
    <location>
        <begin position="482"/>
        <end position="492"/>
    </location>
</feature>
<dbReference type="Bgee" id="ENSXETG00000036804">
    <property type="expression patterns" value="Expressed in early embryo and 12 other cell types or tissues"/>
</dbReference>
<protein>
    <submittedName>
        <fullName evidence="2 4">Meiosis-specific coiled-coil domain-containing protein MEIOC</fullName>
    </submittedName>
</protein>
<dbReference type="GeneID" id="100488959"/>